<evidence type="ECO:0000256" key="1">
    <source>
        <dbReference type="SAM" id="MobiDB-lite"/>
    </source>
</evidence>
<sequence>MWRHLTLSIMNSGPASRTNGRNFSETKRSKRSNRGPSISKIPDEIVQLILEYVALFDGSIELRLVCRRFDAILSSLLLSSISIFPSDEYYEIEFQMNGSTKSAVTQNRINTPFCPIDSHIRHVTINLSLCYGDYDTPTNIRAYEGLRVRVVKHIPGLKAVKLLHNLNDMDSRYGELEGKKTGMNTLITHALNCFPRNIHIEVELAMLALGLDSRLVSVRPAHWTSWQNDVIQSSLPIDRTVIERWPKAIEEIWGMVDSLDIRGYITRGGGHPGIGEIAEKCISNWHIIHLFNYMIPGPFLTLQFPNGFPVYLKKLHLRDPLIVNCTQILHFLRDCQYLEDLSLFVVLNIEEAHEGHGLPPALETLELFESGGTILPTRYDGLRQFRYTFIGEPSEGDMNTVRQFIEHSHVPRLELNIVTSRDFSEITPRFCSLAILSPPGFLGRYLLQEMSCDYYQFNGRGQSFCHISKRATRSMKEYIITLAKSS</sequence>
<evidence type="ECO:0000259" key="2">
    <source>
        <dbReference type="PROSITE" id="PS50181"/>
    </source>
</evidence>
<dbReference type="PhylomeDB" id="A0A060TCC9"/>
<dbReference type="PROSITE" id="PS50181">
    <property type="entry name" value="FBOX"/>
    <property type="match status" value="1"/>
</dbReference>
<feature type="compositionally biased region" description="Polar residues" evidence="1">
    <location>
        <begin position="11"/>
        <end position="23"/>
    </location>
</feature>
<name>A0A060TCC9_BLAAD</name>
<evidence type="ECO:0000313" key="3">
    <source>
        <dbReference type="EMBL" id="CDP36552.1"/>
    </source>
</evidence>
<feature type="domain" description="F-box" evidence="2">
    <location>
        <begin position="35"/>
        <end position="92"/>
    </location>
</feature>
<organism evidence="3">
    <name type="scientific">Blastobotrys adeninivorans</name>
    <name type="common">Yeast</name>
    <name type="synonym">Arxula adeninivorans</name>
    <dbReference type="NCBI Taxonomy" id="409370"/>
    <lineage>
        <taxon>Eukaryota</taxon>
        <taxon>Fungi</taxon>
        <taxon>Dikarya</taxon>
        <taxon>Ascomycota</taxon>
        <taxon>Saccharomycotina</taxon>
        <taxon>Dipodascomycetes</taxon>
        <taxon>Dipodascales</taxon>
        <taxon>Trichomonascaceae</taxon>
        <taxon>Blastobotrys</taxon>
    </lineage>
</organism>
<gene>
    <name evidence="3" type="ORF">GNLVRS02_ARAD1B15642g</name>
</gene>
<protein>
    <submittedName>
        <fullName evidence="3">ARAD1B15642p</fullName>
    </submittedName>
</protein>
<dbReference type="EMBL" id="HG937692">
    <property type="protein sequence ID" value="CDP36552.1"/>
    <property type="molecule type" value="Genomic_DNA"/>
</dbReference>
<accession>A0A060TCC9</accession>
<reference evidence="3" key="1">
    <citation type="submission" date="2014-02" db="EMBL/GenBank/DDBJ databases">
        <authorList>
            <person name="Genoscope - CEA"/>
        </authorList>
    </citation>
    <scope>NUCLEOTIDE SEQUENCE</scope>
    <source>
        <strain evidence="3">LS3</strain>
    </source>
</reference>
<reference evidence="3" key="2">
    <citation type="submission" date="2014-06" db="EMBL/GenBank/DDBJ databases">
        <title>The complete genome of Blastobotrys (Arxula) adeninivorans LS3 - a yeast of biotechnological interest.</title>
        <authorList>
            <person name="Kunze G."/>
            <person name="Gaillardin C."/>
            <person name="Czernicka M."/>
            <person name="Durrens P."/>
            <person name="Martin T."/>
            <person name="Boer E."/>
            <person name="Gabaldon T."/>
            <person name="Cruz J."/>
            <person name="Talla E."/>
            <person name="Marck C."/>
            <person name="Goffeau A."/>
            <person name="Barbe V."/>
            <person name="Baret P."/>
            <person name="Baronian K."/>
            <person name="Beier S."/>
            <person name="Bleykasten C."/>
            <person name="Bode R."/>
            <person name="Casaregola S."/>
            <person name="Despons L."/>
            <person name="Fairhead C."/>
            <person name="Giersberg M."/>
            <person name="Gierski P."/>
            <person name="Hahnel U."/>
            <person name="Hartmann A."/>
            <person name="Jankowska D."/>
            <person name="Jubin C."/>
            <person name="Jung P."/>
            <person name="Lafontaine I."/>
            <person name="Leh-Louis V."/>
            <person name="Lemaire M."/>
            <person name="Marcet-Houben M."/>
            <person name="Mascher M."/>
            <person name="Morel G."/>
            <person name="Richard G.-F."/>
            <person name="Riechen J."/>
            <person name="Sacerdot C."/>
            <person name="Sarkar A."/>
            <person name="Savel G."/>
            <person name="Schacherer J."/>
            <person name="Sherman D."/>
            <person name="Straub M.-L."/>
            <person name="Stein N."/>
            <person name="Thierry A."/>
            <person name="Trautwein-Schult A."/>
            <person name="Westhof E."/>
            <person name="Worch S."/>
            <person name="Dujon B."/>
            <person name="Souciet J.-L."/>
            <person name="Wincker P."/>
            <person name="Scholz U."/>
            <person name="Neuveglise N."/>
        </authorList>
    </citation>
    <scope>NUCLEOTIDE SEQUENCE</scope>
    <source>
        <strain evidence="3">LS3</strain>
    </source>
</reference>
<dbReference type="AlphaFoldDB" id="A0A060TCC9"/>
<feature type="region of interest" description="Disordered" evidence="1">
    <location>
        <begin position="11"/>
        <end position="36"/>
    </location>
</feature>
<dbReference type="InterPro" id="IPR001810">
    <property type="entry name" value="F-box_dom"/>
</dbReference>
<proteinExistence type="predicted"/>